<evidence type="ECO:0000259" key="1">
    <source>
        <dbReference type="Pfam" id="PF01936"/>
    </source>
</evidence>
<keyword evidence="4" id="KW-1185">Reference proteome</keyword>
<evidence type="ECO:0000313" key="2">
    <source>
        <dbReference type="EMBL" id="CAK9090151.1"/>
    </source>
</evidence>
<evidence type="ECO:0000313" key="4">
    <source>
        <dbReference type="Proteomes" id="UP001642484"/>
    </source>
</evidence>
<reference evidence="3 4" key="1">
    <citation type="submission" date="2024-02" db="EMBL/GenBank/DDBJ databases">
        <authorList>
            <person name="Chen Y."/>
            <person name="Shah S."/>
            <person name="Dougan E. K."/>
            <person name="Thang M."/>
            <person name="Chan C."/>
        </authorList>
    </citation>
    <scope>NUCLEOTIDE SEQUENCE [LARGE SCALE GENOMIC DNA]</scope>
</reference>
<feature type="domain" description="NYN" evidence="1">
    <location>
        <begin position="83"/>
        <end position="187"/>
    </location>
</feature>
<dbReference type="EMBL" id="CAXAMN010024807">
    <property type="protein sequence ID" value="CAK9090151.1"/>
    <property type="molecule type" value="Genomic_DNA"/>
</dbReference>
<protein>
    <recommendedName>
        <fullName evidence="1">NYN domain-containing protein</fullName>
    </recommendedName>
</protein>
<proteinExistence type="predicted"/>
<comment type="caution">
    <text evidence="3">The sequence shown here is derived from an EMBL/GenBank/DDBJ whole genome shotgun (WGS) entry which is preliminary data.</text>
</comment>
<evidence type="ECO:0000313" key="3">
    <source>
        <dbReference type="EMBL" id="CAK9090242.1"/>
    </source>
</evidence>
<name>A0ABP0QPT8_9DINO</name>
<sequence length="194" mass="21946">MASLCHSSKMASVAVACPSGGRLCARGTFPAPRRSRSFDRAYRKWSVQWLSCLAAGVHPKKKWKQLGSGRSHVARSSSLITELLVDGDNASIEFIKQAMNRLKDMGGNVRTQVFAEPRRVENRKWNNFLRQPGITFRSVPRSKDYSREPNDEAIEAAMEKCSTRREVHRIAVLTRDADYVDILQKLADTKPVIW</sequence>
<dbReference type="InterPro" id="IPR021139">
    <property type="entry name" value="NYN"/>
</dbReference>
<organism evidence="3 4">
    <name type="scientific">Durusdinium trenchii</name>
    <dbReference type="NCBI Taxonomy" id="1381693"/>
    <lineage>
        <taxon>Eukaryota</taxon>
        <taxon>Sar</taxon>
        <taxon>Alveolata</taxon>
        <taxon>Dinophyceae</taxon>
        <taxon>Suessiales</taxon>
        <taxon>Symbiodiniaceae</taxon>
        <taxon>Durusdinium</taxon>
    </lineage>
</organism>
<dbReference type="Pfam" id="PF01936">
    <property type="entry name" value="NYN"/>
    <property type="match status" value="1"/>
</dbReference>
<accession>A0ABP0QPT8</accession>
<dbReference type="EMBL" id="CAXAMN010024818">
    <property type="protein sequence ID" value="CAK9090242.1"/>
    <property type="molecule type" value="Genomic_DNA"/>
</dbReference>
<gene>
    <name evidence="2" type="ORF">CCMP2556_LOCUS43335</name>
    <name evidence="3" type="ORF">CCMP2556_LOCUS43372</name>
</gene>
<dbReference type="Proteomes" id="UP001642484">
    <property type="component" value="Unassembled WGS sequence"/>
</dbReference>